<organism evidence="2 3">
    <name type="scientific">Botrytis fragariae</name>
    <dbReference type="NCBI Taxonomy" id="1964551"/>
    <lineage>
        <taxon>Eukaryota</taxon>
        <taxon>Fungi</taxon>
        <taxon>Dikarya</taxon>
        <taxon>Ascomycota</taxon>
        <taxon>Pezizomycotina</taxon>
        <taxon>Leotiomycetes</taxon>
        <taxon>Helotiales</taxon>
        <taxon>Sclerotiniaceae</taxon>
        <taxon>Botrytis</taxon>
    </lineage>
</organism>
<dbReference type="RefSeq" id="XP_037187607.1">
    <property type="nucleotide sequence ID" value="XM_037342623.1"/>
</dbReference>
<sequence length="80" mass="8702">MARNDNNKNKLPPTPQLNPTESFPNAAHDEFCEFSDPMSIDDDHDDDSPLQKSTAGVTVHPVVITTINVGSTLRAIARNA</sequence>
<evidence type="ECO:0000313" key="2">
    <source>
        <dbReference type="EMBL" id="KAF5868658.1"/>
    </source>
</evidence>
<proteinExistence type="predicted"/>
<dbReference type="EMBL" id="JABFCT010000021">
    <property type="protein sequence ID" value="KAF5868658.1"/>
    <property type="molecule type" value="Genomic_DNA"/>
</dbReference>
<evidence type="ECO:0000256" key="1">
    <source>
        <dbReference type="SAM" id="MobiDB-lite"/>
    </source>
</evidence>
<evidence type="ECO:0000313" key="3">
    <source>
        <dbReference type="Proteomes" id="UP000531561"/>
    </source>
</evidence>
<keyword evidence="3" id="KW-1185">Reference proteome</keyword>
<dbReference type="OrthoDB" id="10333730at2759"/>
<protein>
    <submittedName>
        <fullName evidence="2">Uncharacterized protein</fullName>
    </submittedName>
</protein>
<comment type="caution">
    <text evidence="2">The sequence shown here is derived from an EMBL/GenBank/DDBJ whole genome shotgun (WGS) entry which is preliminary data.</text>
</comment>
<reference evidence="2 3" key="1">
    <citation type="journal article" date="2020" name="Phytopathology">
        <title>A high-quality genome resource of Botrytis fragariae, a new and rapidly spreading fungal pathogen causing strawberry gray mold in the U.S.A.</title>
        <authorList>
            <person name="Wu Y."/>
            <person name="Saski C.A."/>
            <person name="Schnabel G."/>
            <person name="Xiao S."/>
            <person name="Hu M."/>
        </authorList>
    </citation>
    <scope>NUCLEOTIDE SEQUENCE [LARGE SCALE GENOMIC DNA]</scope>
    <source>
        <strain evidence="2 3">BVB16</strain>
    </source>
</reference>
<name>A0A8H6AJ23_9HELO</name>
<dbReference type="GeneID" id="59266315"/>
<dbReference type="AlphaFoldDB" id="A0A8H6AJ23"/>
<dbReference type="Proteomes" id="UP000531561">
    <property type="component" value="Unassembled WGS sequence"/>
</dbReference>
<gene>
    <name evidence="2" type="ORF">Bfra_012306</name>
</gene>
<feature type="compositionally biased region" description="Acidic residues" evidence="1">
    <location>
        <begin position="39"/>
        <end position="48"/>
    </location>
</feature>
<feature type="region of interest" description="Disordered" evidence="1">
    <location>
        <begin position="1"/>
        <end position="56"/>
    </location>
</feature>
<accession>A0A8H6AJ23</accession>